<dbReference type="NCBIfam" id="TIGR00355">
    <property type="entry name" value="purH"/>
    <property type="match status" value="1"/>
</dbReference>
<sequence length="601" mass="64639">MAEGLVHVKRALVSVFDKQGIDVLGPALARHGVTVLSTGGTAAALRKAGVPVVDVQDVTKWPEMLGGRVKTLHPAIHGGLLANRKEEQHLKELADLNIEPIDMVISNLYPFEKTVASGKGFEDCIEMIDIGGPTMVRAAAKNCDSVAVVTSPDQYEAVLAEMDKTGGALSVATRRKLAAKAFTRTCEYDAAVAAYMTKETTPDQAVSSRLYVQGGALRYGANPHQSPASYASVLGHALPFRVVNGQPGYINLMDALNAWQLVRELNSALDLPAAASFKHVSPAGAAVATPLSAQLAKAYEVDPSTLSDQALAYVRARGADPLSSYGDFVAISGVVDESTARLLQFEVSDGIIASGFEPAALEILKAKKKGRYLILEGNLKYAAPADEVKEVFGVALTQIRNTATITPDLVNSKVVTKQSIHQEALRDLVVATIAVKYTQSNSVCYAAEGQVIGVGAGQQSRVDCVKLAGRKVDTWRARTHPKVLNLKFKAGVKKQARINARVAYISNDMTPQEKTHWEELFEEVPEPLTMEESREWAASFKNVSLSSDAFFPFRDNIDQAAKHGVAFVTQPGGSVQDDTVIEACDEYGMAMSFTGTRLFHH</sequence>
<evidence type="ECO:0000256" key="4">
    <source>
        <dbReference type="ARBA" id="ARBA00007667"/>
    </source>
</evidence>
<dbReference type="InterPro" id="IPR024050">
    <property type="entry name" value="AICAR_Tfase_insert_dom_sf"/>
</dbReference>
<dbReference type="Pfam" id="PF02142">
    <property type="entry name" value="MGS"/>
    <property type="match status" value="1"/>
</dbReference>
<dbReference type="InterPro" id="IPR016193">
    <property type="entry name" value="Cytidine_deaminase-like"/>
</dbReference>
<dbReference type="UniPathway" id="UPA00074">
    <property type="reaction ID" value="UER00133"/>
</dbReference>
<dbReference type="HAMAP" id="MF_00139">
    <property type="entry name" value="PurH"/>
    <property type="match status" value="1"/>
</dbReference>
<dbReference type="GO" id="GO:0005829">
    <property type="term" value="C:cytosol"/>
    <property type="evidence" value="ECO:0007669"/>
    <property type="project" value="UniProtKB-SubCell"/>
</dbReference>
<protein>
    <submittedName>
        <fullName evidence="11">5-aminoimidazole-4-carboxamide ribonucleotide transformylase</fullName>
    </submittedName>
</protein>
<comment type="subcellular location">
    <subcellularLocation>
        <location evidence="1">Cytoplasm</location>
        <location evidence="1">Cytosol</location>
    </subcellularLocation>
</comment>
<dbReference type="FunFam" id="3.40.140.20:FF:000003">
    <property type="entry name" value="Bifunctional purine biosynthesis protein"/>
    <property type="match status" value="1"/>
</dbReference>
<dbReference type="NCBIfam" id="NF002049">
    <property type="entry name" value="PRK00881.1"/>
    <property type="match status" value="1"/>
</dbReference>
<dbReference type="Gene3D" id="3.40.50.1380">
    <property type="entry name" value="Methylglyoxal synthase-like domain"/>
    <property type="match status" value="1"/>
</dbReference>
<reference evidence="11" key="1">
    <citation type="submission" date="2009-08" db="EMBL/GenBank/DDBJ databases">
        <title>Annotation of Salpingoeca rosetta.</title>
        <authorList>
            <consortium name="The Broad Institute Genome Sequencing Platform"/>
            <person name="Russ C."/>
            <person name="Cuomo C."/>
            <person name="Burger G."/>
            <person name="Gray M.W."/>
            <person name="Holland P.W.H."/>
            <person name="King N."/>
            <person name="Lang F.B.F."/>
            <person name="Roger A.J."/>
            <person name="Ruiz-Trillo I."/>
            <person name="Young S.K."/>
            <person name="Zeng Q."/>
            <person name="Gargeya S."/>
            <person name="Alvarado L."/>
            <person name="Berlin A."/>
            <person name="Chapman S.B."/>
            <person name="Chen Z."/>
            <person name="Freedman E."/>
            <person name="Gellesch M."/>
            <person name="Goldberg J."/>
            <person name="Griggs A."/>
            <person name="Gujja S."/>
            <person name="Heilman E."/>
            <person name="Heiman D."/>
            <person name="Howarth C."/>
            <person name="Mehta T."/>
            <person name="Neiman D."/>
            <person name="Pearson M."/>
            <person name="Roberts A."/>
            <person name="Saif S."/>
            <person name="Shea T."/>
            <person name="Shenoy N."/>
            <person name="Sisk P."/>
            <person name="Stolte C."/>
            <person name="Sykes S."/>
            <person name="White J."/>
            <person name="Yandava C."/>
            <person name="Haas B."/>
            <person name="Nusbaum C."/>
            <person name="Birren B."/>
        </authorList>
    </citation>
    <scope>NUCLEOTIDE SEQUENCE [LARGE SCALE GENOMIC DNA]</scope>
    <source>
        <strain evidence="11">ATCC 50818</strain>
    </source>
</reference>
<dbReference type="EMBL" id="GL832964">
    <property type="protein sequence ID" value="EGD72772.1"/>
    <property type="molecule type" value="Genomic_DNA"/>
</dbReference>
<dbReference type="PIRSF" id="PIRSF000414">
    <property type="entry name" value="AICARFT_IMPCHas"/>
    <property type="match status" value="1"/>
</dbReference>
<dbReference type="Proteomes" id="UP000007799">
    <property type="component" value="Unassembled WGS sequence"/>
</dbReference>
<dbReference type="GO" id="GO:0004643">
    <property type="term" value="F:phosphoribosylaminoimidazolecarboxamide formyltransferase activity"/>
    <property type="evidence" value="ECO:0007669"/>
    <property type="project" value="InterPro"/>
</dbReference>
<proteinExistence type="inferred from homology"/>
<dbReference type="SMART" id="SM00851">
    <property type="entry name" value="MGS"/>
    <property type="match status" value="1"/>
</dbReference>
<name>F2U8R4_SALR5</name>
<dbReference type="Pfam" id="PF01808">
    <property type="entry name" value="AICARFT_IMPCHas"/>
    <property type="match status" value="1"/>
</dbReference>
<evidence type="ECO:0000313" key="11">
    <source>
        <dbReference type="EMBL" id="EGD72772.1"/>
    </source>
</evidence>
<dbReference type="GeneID" id="16075178"/>
<keyword evidence="5" id="KW-0963">Cytoplasm</keyword>
<comment type="pathway">
    <text evidence="3">Purine metabolism; IMP biosynthesis via de novo pathway; 5-formamido-1-(5-phospho-D-ribosyl)imidazole-4-carboxamide from 5-amino-1-(5-phospho-D-ribosyl)imidazole-4-carboxamide (10-formyl THF route): step 1/1.</text>
</comment>
<dbReference type="SMART" id="SM00798">
    <property type="entry name" value="AICARFT_IMPCHas"/>
    <property type="match status" value="1"/>
</dbReference>
<evidence type="ECO:0000256" key="2">
    <source>
        <dbReference type="ARBA" id="ARBA00004844"/>
    </source>
</evidence>
<dbReference type="InterPro" id="IPR002695">
    <property type="entry name" value="PurH-like"/>
</dbReference>
<evidence type="ECO:0000256" key="1">
    <source>
        <dbReference type="ARBA" id="ARBA00004514"/>
    </source>
</evidence>
<dbReference type="RefSeq" id="XP_004994595.1">
    <property type="nucleotide sequence ID" value="XM_004994538.1"/>
</dbReference>
<dbReference type="AlphaFoldDB" id="F2U8R4"/>
<keyword evidence="8" id="KW-0378">Hydrolase</keyword>
<dbReference type="Gene3D" id="3.40.140.20">
    <property type="match status" value="2"/>
</dbReference>
<dbReference type="SUPFAM" id="SSF53927">
    <property type="entry name" value="Cytidine deaminase-like"/>
    <property type="match status" value="1"/>
</dbReference>
<evidence type="ECO:0000256" key="3">
    <source>
        <dbReference type="ARBA" id="ARBA00004954"/>
    </source>
</evidence>
<dbReference type="GO" id="GO:0003937">
    <property type="term" value="F:IMP cyclohydrolase activity"/>
    <property type="evidence" value="ECO:0007669"/>
    <property type="project" value="InterPro"/>
</dbReference>
<dbReference type="PANTHER" id="PTHR11692:SF0">
    <property type="entry name" value="BIFUNCTIONAL PURINE BIOSYNTHESIS PROTEIN ATIC"/>
    <property type="match status" value="1"/>
</dbReference>
<keyword evidence="9" id="KW-0511">Multifunctional enzyme</keyword>
<dbReference type="FunFam" id="3.40.50.1380:FF:000001">
    <property type="entry name" value="Bifunctional purine biosynthesis protein PurH"/>
    <property type="match status" value="1"/>
</dbReference>
<keyword evidence="6" id="KW-0808">Transferase</keyword>
<dbReference type="PROSITE" id="PS51855">
    <property type="entry name" value="MGS"/>
    <property type="match status" value="1"/>
</dbReference>
<feature type="domain" description="MGS-like" evidence="10">
    <location>
        <begin position="1"/>
        <end position="150"/>
    </location>
</feature>
<dbReference type="GO" id="GO:0006189">
    <property type="term" value="P:'de novo' IMP biosynthetic process"/>
    <property type="evidence" value="ECO:0007669"/>
    <property type="project" value="UniProtKB-UniPathway"/>
</dbReference>
<evidence type="ECO:0000256" key="6">
    <source>
        <dbReference type="ARBA" id="ARBA00022679"/>
    </source>
</evidence>
<comment type="similarity">
    <text evidence="4">Belongs to the PurH family.</text>
</comment>
<dbReference type="InterPro" id="IPR024051">
    <property type="entry name" value="AICAR_Tfase_dup_dom_sf"/>
</dbReference>
<evidence type="ECO:0000256" key="7">
    <source>
        <dbReference type="ARBA" id="ARBA00022755"/>
    </source>
</evidence>
<dbReference type="CDD" id="cd01421">
    <property type="entry name" value="IMPCH"/>
    <property type="match status" value="1"/>
</dbReference>
<dbReference type="NCBIfam" id="NF005492">
    <property type="entry name" value="PRK07106.1"/>
    <property type="match status" value="1"/>
</dbReference>
<evidence type="ECO:0000256" key="9">
    <source>
        <dbReference type="ARBA" id="ARBA00023268"/>
    </source>
</evidence>
<gene>
    <name evidence="11" type="ORF">PTSG_04502</name>
</gene>
<dbReference type="InParanoid" id="F2U8R4"/>
<dbReference type="KEGG" id="sre:PTSG_04502"/>
<dbReference type="Gene3D" id="1.10.287.440">
    <property type="match status" value="1"/>
</dbReference>
<dbReference type="FunCoup" id="F2U8R4">
    <property type="interactions" value="1230"/>
</dbReference>
<dbReference type="PANTHER" id="PTHR11692">
    <property type="entry name" value="BIFUNCTIONAL PURINE BIOSYNTHESIS PROTEIN PURH"/>
    <property type="match status" value="1"/>
</dbReference>
<evidence type="ECO:0000256" key="8">
    <source>
        <dbReference type="ARBA" id="ARBA00022801"/>
    </source>
</evidence>
<dbReference type="InterPro" id="IPR036914">
    <property type="entry name" value="MGS-like_dom_sf"/>
</dbReference>
<dbReference type="STRING" id="946362.F2U8R4"/>
<evidence type="ECO:0000256" key="5">
    <source>
        <dbReference type="ARBA" id="ARBA00022490"/>
    </source>
</evidence>
<accession>F2U8R4</accession>
<dbReference type="eggNOG" id="KOG2555">
    <property type="taxonomic scope" value="Eukaryota"/>
</dbReference>
<dbReference type="InterPro" id="IPR011607">
    <property type="entry name" value="MGS-like_dom"/>
</dbReference>
<comment type="pathway">
    <text evidence="2">Purine metabolism; IMP biosynthesis via de novo pathway; IMP from 5-formamido-1-(5-phospho-D-ribosyl)imidazole-4-carboxamide: step 1/1.</text>
</comment>
<evidence type="ECO:0000259" key="10">
    <source>
        <dbReference type="PROSITE" id="PS51855"/>
    </source>
</evidence>
<keyword evidence="7" id="KW-0658">Purine biosynthesis</keyword>
<dbReference type="OMA" id="IKHNNPC"/>
<dbReference type="OrthoDB" id="6017153at2759"/>
<keyword evidence="12" id="KW-1185">Reference proteome</keyword>
<evidence type="ECO:0000313" key="12">
    <source>
        <dbReference type="Proteomes" id="UP000007799"/>
    </source>
</evidence>
<organism evidence="12">
    <name type="scientific">Salpingoeca rosetta (strain ATCC 50818 / BSB-021)</name>
    <dbReference type="NCBI Taxonomy" id="946362"/>
    <lineage>
        <taxon>Eukaryota</taxon>
        <taxon>Choanoflagellata</taxon>
        <taxon>Craspedida</taxon>
        <taxon>Salpingoecidae</taxon>
        <taxon>Salpingoeca</taxon>
    </lineage>
</organism>
<dbReference type="SUPFAM" id="SSF52335">
    <property type="entry name" value="Methylglyoxal synthase-like"/>
    <property type="match status" value="1"/>
</dbReference>